<feature type="compositionally biased region" description="Polar residues" evidence="1">
    <location>
        <begin position="12"/>
        <end position="26"/>
    </location>
</feature>
<feature type="region of interest" description="Disordered" evidence="1">
    <location>
        <begin position="12"/>
        <end position="40"/>
    </location>
</feature>
<evidence type="ECO:0000313" key="2">
    <source>
        <dbReference type="EMBL" id="PPQ94606.1"/>
    </source>
</evidence>
<dbReference type="Proteomes" id="UP000283269">
    <property type="component" value="Unassembled WGS sequence"/>
</dbReference>
<dbReference type="InParanoid" id="A0A409XV79"/>
<evidence type="ECO:0000313" key="3">
    <source>
        <dbReference type="Proteomes" id="UP000283269"/>
    </source>
</evidence>
<evidence type="ECO:0000256" key="1">
    <source>
        <dbReference type="SAM" id="MobiDB-lite"/>
    </source>
</evidence>
<sequence>MEPVIQDTISNLAESTLPDTTHSTSVGPLHGYRLNGQPPGAVEAPATCERGDIRPQPTISLPVGFTSLPGPDGNTIYVPEFLVSTADKEFTVARQRAELQLEKRQGGSQNSTGQNFVILGNRVLVPADPHLTERELLQIDTEVHYLCHTLGISYKDASHRLYISEWEKLKANDSAKKIFMELDKQSSQAIEKFDHKLMALSTDLSADQLHMVE</sequence>
<comment type="caution">
    <text evidence="2">The sequence shown here is derived from an EMBL/GenBank/DDBJ whole genome shotgun (WGS) entry which is preliminary data.</text>
</comment>
<dbReference type="AlphaFoldDB" id="A0A409XV79"/>
<keyword evidence="3" id="KW-1185">Reference proteome</keyword>
<dbReference type="EMBL" id="NHYD01000285">
    <property type="protein sequence ID" value="PPQ94606.1"/>
    <property type="molecule type" value="Genomic_DNA"/>
</dbReference>
<protein>
    <submittedName>
        <fullName evidence="2">Uncharacterized protein</fullName>
    </submittedName>
</protein>
<accession>A0A409XV79</accession>
<gene>
    <name evidence="2" type="ORF">CVT25_010614</name>
</gene>
<organism evidence="2 3">
    <name type="scientific">Psilocybe cyanescens</name>
    <dbReference type="NCBI Taxonomy" id="93625"/>
    <lineage>
        <taxon>Eukaryota</taxon>
        <taxon>Fungi</taxon>
        <taxon>Dikarya</taxon>
        <taxon>Basidiomycota</taxon>
        <taxon>Agaricomycotina</taxon>
        <taxon>Agaricomycetes</taxon>
        <taxon>Agaricomycetidae</taxon>
        <taxon>Agaricales</taxon>
        <taxon>Agaricineae</taxon>
        <taxon>Strophariaceae</taxon>
        <taxon>Psilocybe</taxon>
    </lineage>
</organism>
<reference evidence="2 3" key="1">
    <citation type="journal article" date="2018" name="Evol. Lett.">
        <title>Horizontal gene cluster transfer increased hallucinogenic mushroom diversity.</title>
        <authorList>
            <person name="Reynolds H.T."/>
            <person name="Vijayakumar V."/>
            <person name="Gluck-Thaler E."/>
            <person name="Korotkin H.B."/>
            <person name="Matheny P.B."/>
            <person name="Slot J.C."/>
        </authorList>
    </citation>
    <scope>NUCLEOTIDE SEQUENCE [LARGE SCALE GENOMIC DNA]</scope>
    <source>
        <strain evidence="2 3">2631</strain>
    </source>
</reference>
<proteinExistence type="predicted"/>
<name>A0A409XV79_PSICY</name>
<dbReference type="OrthoDB" id="3044119at2759"/>